<dbReference type="Gene3D" id="3.30.70.270">
    <property type="match status" value="1"/>
</dbReference>
<keyword evidence="7" id="KW-1185">Reference proteome</keyword>
<dbReference type="SUPFAM" id="SSF141868">
    <property type="entry name" value="EAL domain-like"/>
    <property type="match status" value="1"/>
</dbReference>
<dbReference type="PROSITE" id="PS50113">
    <property type="entry name" value="PAC"/>
    <property type="match status" value="1"/>
</dbReference>
<dbReference type="InterPro" id="IPR000700">
    <property type="entry name" value="PAS-assoc_C"/>
</dbReference>
<dbReference type="InterPro" id="IPR000160">
    <property type="entry name" value="GGDEF_dom"/>
</dbReference>
<dbReference type="NCBIfam" id="TIGR00254">
    <property type="entry name" value="GGDEF"/>
    <property type="match status" value="1"/>
</dbReference>
<dbReference type="CDD" id="cd01949">
    <property type="entry name" value="GGDEF"/>
    <property type="match status" value="1"/>
</dbReference>
<evidence type="ECO:0000313" key="6">
    <source>
        <dbReference type="EMBL" id="RFP60885.1"/>
    </source>
</evidence>
<reference evidence="6 7" key="1">
    <citation type="submission" date="2018-08" db="EMBL/GenBank/DDBJ databases">
        <title>Lysobacter weifangensis sp. nov., a new member of the family 'Xanthomonadaceae', isolated from soil in a farmland.</title>
        <authorList>
            <person name="Zhao H."/>
        </authorList>
    </citation>
    <scope>NUCLEOTIDE SEQUENCE [LARGE SCALE GENOMIC DNA]</scope>
    <source>
        <strain evidence="6 7">WF-2</strain>
    </source>
</reference>
<dbReference type="PANTHER" id="PTHR44757">
    <property type="entry name" value="DIGUANYLATE CYCLASE DGCP"/>
    <property type="match status" value="1"/>
</dbReference>
<dbReference type="AlphaFoldDB" id="A0A372DMS1"/>
<proteinExistence type="predicted"/>
<dbReference type="InterPro" id="IPR052155">
    <property type="entry name" value="Biofilm_reg_signaling"/>
</dbReference>
<dbReference type="InterPro" id="IPR035919">
    <property type="entry name" value="EAL_sf"/>
</dbReference>
<evidence type="ECO:0000259" key="4">
    <source>
        <dbReference type="PROSITE" id="PS50883"/>
    </source>
</evidence>
<sequence length="599" mass="66673">MAVNPPSGNEPPPVPSGGGGAREQRAPTLQVIFDTIEDIVYLIDVLPDGYRFGAVNARFLEATGLTAAQVIGRRVEEVFPEPSLGLALSHYAQAAASGQPMYWEEIARFPAGERYGEVMVAPVFDADGRCVQLVGTVHDVTGRRSTEQKLHRLAHYDALTGLPNRRYATECLERECRAAIEQGHSLALLYLDLDRFKYVNDTQGHSMGDELLRQVAERIQACTRSCDIVGRFGGDEFGVIAPIARHPQDAAALARQLTEAMRHPFLLGEAMAVVTLSIGIAVCPEDACDAEAMMRYADTAMYHAKAAGRNAYRFFTPKMNQWAQERRELEAALRQAVEREQFVLHYQPQVDLRSGRWTGVEALLRWQCPDRGEVEPADFIPVLEQTGQIVAVGRWVIAQACRQLQRWRRAGIEGLSVSVNMSGRQVPPDARRDAEGFPTGLPSWGDSEICEYVERCLRDFQVERGALKLELTETTLMSDAENTIVLLARLKALGLKILVDDFGTGYSSLAYLKRLPIDALKIDQAFVRDLGHDEEDREITRAIIRLAHSLGLRVIAEGVEDRQQLQFLKDEACDLAQGFYFSVPVPADTLAQLYHSSRH</sequence>
<dbReference type="InterPro" id="IPR000014">
    <property type="entry name" value="PAS"/>
</dbReference>
<dbReference type="OrthoDB" id="9804951at2"/>
<dbReference type="FunFam" id="3.30.70.270:FF:000001">
    <property type="entry name" value="Diguanylate cyclase domain protein"/>
    <property type="match status" value="1"/>
</dbReference>
<evidence type="ECO:0000313" key="7">
    <source>
        <dbReference type="Proteomes" id="UP000262917"/>
    </source>
</evidence>
<dbReference type="CDD" id="cd00130">
    <property type="entry name" value="PAS"/>
    <property type="match status" value="1"/>
</dbReference>
<dbReference type="PROSITE" id="PS50887">
    <property type="entry name" value="GGDEF"/>
    <property type="match status" value="1"/>
</dbReference>
<dbReference type="SUPFAM" id="SSF55785">
    <property type="entry name" value="PYP-like sensor domain (PAS domain)"/>
    <property type="match status" value="1"/>
</dbReference>
<dbReference type="EMBL" id="QVPD01000005">
    <property type="protein sequence ID" value="RFP60885.1"/>
    <property type="molecule type" value="Genomic_DNA"/>
</dbReference>
<dbReference type="InterPro" id="IPR043128">
    <property type="entry name" value="Rev_trsase/Diguanyl_cyclase"/>
</dbReference>
<name>A0A372DMS1_9GAMM</name>
<dbReference type="Pfam" id="PF00563">
    <property type="entry name" value="EAL"/>
    <property type="match status" value="1"/>
</dbReference>
<dbReference type="InterPro" id="IPR035965">
    <property type="entry name" value="PAS-like_dom_sf"/>
</dbReference>
<feature type="domain" description="PAC" evidence="3">
    <location>
        <begin position="99"/>
        <end position="152"/>
    </location>
</feature>
<dbReference type="InterPro" id="IPR001633">
    <property type="entry name" value="EAL_dom"/>
</dbReference>
<evidence type="ECO:0000259" key="3">
    <source>
        <dbReference type="PROSITE" id="PS50113"/>
    </source>
</evidence>
<dbReference type="Pfam" id="PF08448">
    <property type="entry name" value="PAS_4"/>
    <property type="match status" value="1"/>
</dbReference>
<dbReference type="GO" id="GO:0003824">
    <property type="term" value="F:catalytic activity"/>
    <property type="evidence" value="ECO:0007669"/>
    <property type="project" value="UniProtKB-ARBA"/>
</dbReference>
<feature type="domain" description="GGDEF" evidence="5">
    <location>
        <begin position="184"/>
        <end position="317"/>
    </location>
</feature>
<dbReference type="CDD" id="cd01948">
    <property type="entry name" value="EAL"/>
    <property type="match status" value="1"/>
</dbReference>
<dbReference type="PROSITE" id="PS50883">
    <property type="entry name" value="EAL"/>
    <property type="match status" value="1"/>
</dbReference>
<dbReference type="Proteomes" id="UP000262917">
    <property type="component" value="Unassembled WGS sequence"/>
</dbReference>
<evidence type="ECO:0000256" key="1">
    <source>
        <dbReference type="ARBA" id="ARBA00001946"/>
    </source>
</evidence>
<dbReference type="SMART" id="SM00052">
    <property type="entry name" value="EAL"/>
    <property type="match status" value="1"/>
</dbReference>
<dbReference type="InterPro" id="IPR029787">
    <property type="entry name" value="Nucleotide_cyclase"/>
</dbReference>
<dbReference type="SUPFAM" id="SSF55073">
    <property type="entry name" value="Nucleotide cyclase"/>
    <property type="match status" value="1"/>
</dbReference>
<feature type="region of interest" description="Disordered" evidence="2">
    <location>
        <begin position="1"/>
        <end position="23"/>
    </location>
</feature>
<comment type="cofactor">
    <cofactor evidence="1">
        <name>Mg(2+)</name>
        <dbReference type="ChEBI" id="CHEBI:18420"/>
    </cofactor>
</comment>
<comment type="caution">
    <text evidence="6">The sequence shown here is derived from an EMBL/GenBank/DDBJ whole genome shotgun (WGS) entry which is preliminary data.</text>
</comment>
<dbReference type="PANTHER" id="PTHR44757:SF2">
    <property type="entry name" value="BIOFILM ARCHITECTURE MAINTENANCE PROTEIN MBAA"/>
    <property type="match status" value="1"/>
</dbReference>
<dbReference type="Gene3D" id="3.30.450.20">
    <property type="entry name" value="PAS domain"/>
    <property type="match status" value="1"/>
</dbReference>
<accession>A0A372DMS1</accession>
<feature type="domain" description="EAL" evidence="4">
    <location>
        <begin position="326"/>
        <end position="598"/>
    </location>
</feature>
<organism evidence="6 7">
    <name type="scientific">Cognatiluteimonas weifangensis</name>
    <dbReference type="NCBI Taxonomy" id="2303539"/>
    <lineage>
        <taxon>Bacteria</taxon>
        <taxon>Pseudomonadati</taxon>
        <taxon>Pseudomonadota</taxon>
        <taxon>Gammaproteobacteria</taxon>
        <taxon>Lysobacterales</taxon>
        <taxon>Lysobacteraceae</taxon>
        <taxon>Cognatiluteimonas</taxon>
    </lineage>
</organism>
<protein>
    <submittedName>
        <fullName evidence="6">EAL domain-containing protein</fullName>
    </submittedName>
</protein>
<dbReference type="SMART" id="SM00267">
    <property type="entry name" value="GGDEF"/>
    <property type="match status" value="1"/>
</dbReference>
<dbReference type="Gene3D" id="3.20.20.450">
    <property type="entry name" value="EAL domain"/>
    <property type="match status" value="1"/>
</dbReference>
<dbReference type="RefSeq" id="WP_117202494.1">
    <property type="nucleotide sequence ID" value="NZ_JBHTBK010000002.1"/>
</dbReference>
<gene>
    <name evidence="6" type="ORF">D0Y53_07045</name>
</gene>
<dbReference type="NCBIfam" id="TIGR00229">
    <property type="entry name" value="sensory_box"/>
    <property type="match status" value="1"/>
</dbReference>
<dbReference type="Pfam" id="PF00990">
    <property type="entry name" value="GGDEF"/>
    <property type="match status" value="1"/>
</dbReference>
<dbReference type="InterPro" id="IPR013656">
    <property type="entry name" value="PAS_4"/>
</dbReference>
<evidence type="ECO:0000256" key="2">
    <source>
        <dbReference type="SAM" id="MobiDB-lite"/>
    </source>
</evidence>
<evidence type="ECO:0000259" key="5">
    <source>
        <dbReference type="PROSITE" id="PS50887"/>
    </source>
</evidence>